<sequence length="421" mass="46034">MVGVVIVIAGLTILLLLVTKWLLNKRVHKPLVVESETPTFRIVALGLQGSGKTLLLASMYHRLKAPTDQCYFLTAPYDDVLLLNQWYVQMASTASSGAWPRGTAKGETRHFNFTVKTSTGGTALPILKLNYLEYAGELLTEIQEAGTRQKELFEHIGSADALIGVIDGFRVKRHLDGHPDGHVHLERTLNALLPVMIEASAPISFIITKWDLLADLHPDESTRLSIVHNLLMSNGHFRSLVNLHSADRVVRLIPVSAVGPGFAKIGSTGEIVKVGQGAVHPTNVDVPLSAVVPDMFEQIESRLNSEALAALGAEIRKRKQQGALEALASLGTFAGQVAGRALMAAFGPSAAIAGEVMLGMFLDSRMGGPGAEQMRLHQELSEAERRIEMFRRARRRVLYDMRRKVDMLEGRLPHSRLSGGR</sequence>
<protein>
    <submittedName>
        <fullName evidence="2">Uncharacterized protein</fullName>
    </submittedName>
</protein>
<dbReference type="Proteomes" id="UP001500888">
    <property type="component" value="Unassembled WGS sequence"/>
</dbReference>
<keyword evidence="1" id="KW-1133">Transmembrane helix</keyword>
<comment type="caution">
    <text evidence="2">The sequence shown here is derived from an EMBL/GenBank/DDBJ whole genome shotgun (WGS) entry which is preliminary data.</text>
</comment>
<feature type="transmembrane region" description="Helical" evidence="1">
    <location>
        <begin position="6"/>
        <end position="23"/>
    </location>
</feature>
<reference evidence="3" key="1">
    <citation type="journal article" date="2019" name="Int. J. Syst. Evol. Microbiol.">
        <title>The Global Catalogue of Microorganisms (GCM) 10K type strain sequencing project: providing services to taxonomists for standard genome sequencing and annotation.</title>
        <authorList>
            <consortium name="The Broad Institute Genomics Platform"/>
            <consortium name="The Broad Institute Genome Sequencing Center for Infectious Disease"/>
            <person name="Wu L."/>
            <person name="Ma J."/>
        </authorList>
    </citation>
    <scope>NUCLEOTIDE SEQUENCE [LARGE SCALE GENOMIC DNA]</scope>
    <source>
        <strain evidence="3">JCM 16908</strain>
    </source>
</reference>
<keyword evidence="3" id="KW-1185">Reference proteome</keyword>
<dbReference type="SUPFAM" id="SSF52540">
    <property type="entry name" value="P-loop containing nucleoside triphosphate hydrolases"/>
    <property type="match status" value="1"/>
</dbReference>
<evidence type="ECO:0000313" key="3">
    <source>
        <dbReference type="Proteomes" id="UP001500888"/>
    </source>
</evidence>
<accession>A0ABP7IT27</accession>
<proteinExistence type="predicted"/>
<evidence type="ECO:0000313" key="2">
    <source>
        <dbReference type="EMBL" id="GAA3825588.1"/>
    </source>
</evidence>
<keyword evidence="1" id="KW-0812">Transmembrane</keyword>
<organism evidence="2 3">
    <name type="scientific">Sphaerisporangium flaviroseum</name>
    <dbReference type="NCBI Taxonomy" id="509199"/>
    <lineage>
        <taxon>Bacteria</taxon>
        <taxon>Bacillati</taxon>
        <taxon>Actinomycetota</taxon>
        <taxon>Actinomycetes</taxon>
        <taxon>Streptosporangiales</taxon>
        <taxon>Streptosporangiaceae</taxon>
        <taxon>Sphaerisporangium</taxon>
    </lineage>
</organism>
<keyword evidence="1" id="KW-0472">Membrane</keyword>
<gene>
    <name evidence="2" type="ORF">GCM10022226_52910</name>
</gene>
<dbReference type="InterPro" id="IPR027417">
    <property type="entry name" value="P-loop_NTPase"/>
</dbReference>
<dbReference type="EMBL" id="BAAAZR010000020">
    <property type="protein sequence ID" value="GAA3825588.1"/>
    <property type="molecule type" value="Genomic_DNA"/>
</dbReference>
<evidence type="ECO:0000256" key="1">
    <source>
        <dbReference type="SAM" id="Phobius"/>
    </source>
</evidence>
<name>A0ABP7IT27_9ACTN</name>